<dbReference type="EMBL" id="JAOPJF010000039">
    <property type="protein sequence ID" value="KAK1143528.1"/>
    <property type="molecule type" value="Genomic_DNA"/>
</dbReference>
<reference evidence="1 2" key="1">
    <citation type="journal article" date="2023" name="ACS Omega">
        <title>Identification of the Neoaspergillic Acid Biosynthesis Gene Cluster by Establishing an In Vitro CRISPR-Ribonucleoprotein Genetic System in Aspergillus melleus.</title>
        <authorList>
            <person name="Yuan B."/>
            <person name="Grau M.F."/>
            <person name="Murata R.M."/>
            <person name="Torok T."/>
            <person name="Venkateswaran K."/>
            <person name="Stajich J.E."/>
            <person name="Wang C.C.C."/>
        </authorList>
    </citation>
    <scope>NUCLEOTIDE SEQUENCE [LARGE SCALE GENOMIC DNA]</scope>
    <source>
        <strain evidence="1 2">IMV 1140</strain>
    </source>
</reference>
<organism evidence="1 2">
    <name type="scientific">Aspergillus melleus</name>
    <dbReference type="NCBI Taxonomy" id="138277"/>
    <lineage>
        <taxon>Eukaryota</taxon>
        <taxon>Fungi</taxon>
        <taxon>Dikarya</taxon>
        <taxon>Ascomycota</taxon>
        <taxon>Pezizomycotina</taxon>
        <taxon>Eurotiomycetes</taxon>
        <taxon>Eurotiomycetidae</taxon>
        <taxon>Eurotiales</taxon>
        <taxon>Aspergillaceae</taxon>
        <taxon>Aspergillus</taxon>
        <taxon>Aspergillus subgen. Circumdati</taxon>
    </lineage>
</organism>
<dbReference type="Proteomes" id="UP001177260">
    <property type="component" value="Unassembled WGS sequence"/>
</dbReference>
<accession>A0ACC3AZS7</accession>
<keyword evidence="2" id="KW-1185">Reference proteome</keyword>
<evidence type="ECO:0000313" key="2">
    <source>
        <dbReference type="Proteomes" id="UP001177260"/>
    </source>
</evidence>
<comment type="caution">
    <text evidence="1">The sequence shown here is derived from an EMBL/GenBank/DDBJ whole genome shotgun (WGS) entry which is preliminary data.</text>
</comment>
<proteinExistence type="predicted"/>
<protein>
    <submittedName>
        <fullName evidence="1">Uncharacterized protein</fullName>
    </submittedName>
</protein>
<name>A0ACC3AZS7_9EURO</name>
<evidence type="ECO:0000313" key="1">
    <source>
        <dbReference type="EMBL" id="KAK1143528.1"/>
    </source>
</evidence>
<sequence length="337" mass="37728">MNRLPTRPISFSSSSSSLLLPRNLSLNRRRRRLLSTFTSRLFKLPPQPLQPPSSSHHNLPTFLAHASRNNIPETTTTYIGTHYEYTVQQSLRASSFHLHRTGGRSDSGIDLLGTWHLPDHEHPLRVLVQCKAMKTKLGPNLVRELEGTLRRHAPAGWRTGSQVGVLVSTREATKGVRDALSRSEHPVLWMMVDYTGVLRQVLWNGRVERLGVAGGLGVEMRYSSPSPAVESSEGALDAGEGDSEMKKEVVLTWDGEEMEHMDSVEERMARLEAQWMAIWGLDGAGDARYTRSDVLEAIEQLYPAEKPLLYGKGGCCSLSEEERAKVRQLLESRAWPV</sequence>
<gene>
    <name evidence="1" type="ORF">N8T08_006334</name>
</gene>